<evidence type="ECO:0000313" key="9">
    <source>
        <dbReference type="Proteomes" id="UP000191518"/>
    </source>
</evidence>
<feature type="compositionally biased region" description="Polar residues" evidence="6">
    <location>
        <begin position="1"/>
        <end position="23"/>
    </location>
</feature>
<comment type="subcellular location">
    <subcellularLocation>
        <location evidence="1">Membrane</location>
        <topology evidence="1">Multi-pass membrane protein</topology>
    </subcellularLocation>
</comment>
<evidence type="ECO:0000256" key="6">
    <source>
        <dbReference type="SAM" id="MobiDB-lite"/>
    </source>
</evidence>
<feature type="transmembrane region" description="Helical" evidence="7">
    <location>
        <begin position="197"/>
        <end position="218"/>
    </location>
</feature>
<evidence type="ECO:0000256" key="4">
    <source>
        <dbReference type="ARBA" id="ARBA00022989"/>
    </source>
</evidence>
<reference evidence="9" key="1">
    <citation type="journal article" date="2017" name="Nat. Microbiol.">
        <title>Global analysis of biosynthetic gene clusters reveals vast potential of secondary metabolite production in Penicillium species.</title>
        <authorList>
            <person name="Nielsen J.C."/>
            <person name="Grijseels S."/>
            <person name="Prigent S."/>
            <person name="Ji B."/>
            <person name="Dainat J."/>
            <person name="Nielsen K.F."/>
            <person name="Frisvad J.C."/>
            <person name="Workman M."/>
            <person name="Nielsen J."/>
        </authorList>
    </citation>
    <scope>NUCLEOTIDE SEQUENCE [LARGE SCALE GENOMIC DNA]</scope>
    <source>
        <strain evidence="9">IBT 29486</strain>
    </source>
</reference>
<accession>A0A1V6S145</accession>
<evidence type="ECO:0000256" key="3">
    <source>
        <dbReference type="ARBA" id="ARBA00022692"/>
    </source>
</evidence>
<dbReference type="PANTHER" id="PTHR31123">
    <property type="entry name" value="ACCUMULATION OF DYADS PROTEIN 2-RELATED"/>
    <property type="match status" value="1"/>
</dbReference>
<evidence type="ECO:0000256" key="1">
    <source>
        <dbReference type="ARBA" id="ARBA00004141"/>
    </source>
</evidence>
<dbReference type="Pfam" id="PF01184">
    <property type="entry name" value="Gpr1_Fun34_YaaH"/>
    <property type="match status" value="1"/>
</dbReference>
<dbReference type="EMBL" id="MDYP01000012">
    <property type="protein sequence ID" value="OQE07745.1"/>
    <property type="molecule type" value="Genomic_DNA"/>
</dbReference>
<name>A0A1V6S145_9EURO</name>
<proteinExistence type="inferred from homology"/>
<dbReference type="GO" id="GO:0015123">
    <property type="term" value="F:acetate transmembrane transporter activity"/>
    <property type="evidence" value="ECO:0007669"/>
    <property type="project" value="TreeGrafter"/>
</dbReference>
<dbReference type="InterPro" id="IPR051633">
    <property type="entry name" value="AceTr"/>
</dbReference>
<evidence type="ECO:0000256" key="7">
    <source>
        <dbReference type="SAM" id="Phobius"/>
    </source>
</evidence>
<evidence type="ECO:0000256" key="2">
    <source>
        <dbReference type="ARBA" id="ARBA00005587"/>
    </source>
</evidence>
<sequence>MTVLSNPNNPGQGKKSNNETATNIEPDELQPSHLEHYGPLAHVNTVESRLPAFAGELQPGLYRTPKLRKFANPAPLGLSGFALTTFVLGCINMGTRNITEPNMVVGVAYAYGGLVQLLAGMWEMAAGNTFGATALSSYGGFWISLGITFTPGFQIMSELKKADNGSTDMFYDSYGLYLMGWFVFTFLLLTCTVKSTAVFFSLFLSVDIAFLLLGIGHLHRDSQGMPNPQILTAGGLFALIAAFLAWYSALAGIADDSNSFFIIPVFHFPWSEKRRASRQEASAVV</sequence>
<dbReference type="AlphaFoldDB" id="A0A1V6S145"/>
<dbReference type="OrthoDB" id="3648309at2759"/>
<comment type="similarity">
    <text evidence="2">Belongs to the acetate uptake transporter (AceTr) (TC 2.A.96) family.</text>
</comment>
<feature type="region of interest" description="Disordered" evidence="6">
    <location>
        <begin position="1"/>
        <end position="24"/>
    </location>
</feature>
<dbReference type="Proteomes" id="UP000191518">
    <property type="component" value="Unassembled WGS sequence"/>
</dbReference>
<feature type="transmembrane region" description="Helical" evidence="7">
    <location>
        <begin position="134"/>
        <end position="153"/>
    </location>
</feature>
<gene>
    <name evidence="8" type="ORF">PENVUL_c012G02798</name>
</gene>
<keyword evidence="3 7" id="KW-0812">Transmembrane</keyword>
<dbReference type="STRING" id="29845.A0A1V6S145"/>
<keyword evidence="4 7" id="KW-1133">Transmembrane helix</keyword>
<feature type="transmembrane region" description="Helical" evidence="7">
    <location>
        <begin position="174"/>
        <end position="191"/>
    </location>
</feature>
<dbReference type="InterPro" id="IPR047622">
    <property type="entry name" value="GPR1_FUN34_YAAH"/>
</dbReference>
<dbReference type="InterPro" id="IPR000791">
    <property type="entry name" value="Gpr1/Fun34/SatP-like"/>
</dbReference>
<keyword evidence="9" id="KW-1185">Reference proteome</keyword>
<organism evidence="8 9">
    <name type="scientific">Penicillium vulpinum</name>
    <dbReference type="NCBI Taxonomy" id="29845"/>
    <lineage>
        <taxon>Eukaryota</taxon>
        <taxon>Fungi</taxon>
        <taxon>Dikarya</taxon>
        <taxon>Ascomycota</taxon>
        <taxon>Pezizomycotina</taxon>
        <taxon>Eurotiomycetes</taxon>
        <taxon>Eurotiomycetidae</taxon>
        <taxon>Eurotiales</taxon>
        <taxon>Aspergillaceae</taxon>
        <taxon>Penicillium</taxon>
    </lineage>
</organism>
<dbReference type="NCBIfam" id="NF038013">
    <property type="entry name" value="AceTr_1"/>
    <property type="match status" value="1"/>
</dbReference>
<dbReference type="PANTHER" id="PTHR31123:SF1">
    <property type="entry name" value="ACCUMULATION OF DYADS PROTEIN 2-RELATED"/>
    <property type="match status" value="1"/>
</dbReference>
<evidence type="ECO:0000313" key="8">
    <source>
        <dbReference type="EMBL" id="OQE07745.1"/>
    </source>
</evidence>
<feature type="transmembrane region" description="Helical" evidence="7">
    <location>
        <begin position="70"/>
        <end position="91"/>
    </location>
</feature>
<feature type="transmembrane region" description="Helical" evidence="7">
    <location>
        <begin position="103"/>
        <end position="122"/>
    </location>
</feature>
<dbReference type="GO" id="GO:0005886">
    <property type="term" value="C:plasma membrane"/>
    <property type="evidence" value="ECO:0007669"/>
    <property type="project" value="TreeGrafter"/>
</dbReference>
<dbReference type="PROSITE" id="PS01114">
    <property type="entry name" value="GPR1_FUN34_YAAH"/>
    <property type="match status" value="1"/>
</dbReference>
<protein>
    <submittedName>
        <fullName evidence="8">Uncharacterized protein</fullName>
    </submittedName>
</protein>
<comment type="caution">
    <text evidence="8">The sequence shown here is derived from an EMBL/GenBank/DDBJ whole genome shotgun (WGS) entry which is preliminary data.</text>
</comment>
<feature type="transmembrane region" description="Helical" evidence="7">
    <location>
        <begin position="230"/>
        <end position="249"/>
    </location>
</feature>
<evidence type="ECO:0000256" key="5">
    <source>
        <dbReference type="ARBA" id="ARBA00023136"/>
    </source>
</evidence>
<keyword evidence="5 7" id="KW-0472">Membrane</keyword>